<dbReference type="PROSITE" id="PS50088">
    <property type="entry name" value="ANK_REPEAT"/>
    <property type="match status" value="2"/>
</dbReference>
<gene>
    <name evidence="2" type="ORF">N7509_007347</name>
</gene>
<accession>A0A9W9VYP0</accession>
<dbReference type="PANTHER" id="PTHR24127:SF1">
    <property type="entry name" value="ANKYRIN REPEAT AND EF-HAND DOMAIN-CONTAINING PROTEIN 1"/>
    <property type="match status" value="1"/>
</dbReference>
<dbReference type="SUPFAM" id="SSF48403">
    <property type="entry name" value="Ankyrin repeat"/>
    <property type="match status" value="1"/>
</dbReference>
<dbReference type="GeneID" id="81370964"/>
<evidence type="ECO:0000256" key="1">
    <source>
        <dbReference type="PROSITE-ProRule" id="PRU00023"/>
    </source>
</evidence>
<organism evidence="2 3">
    <name type="scientific">Penicillium cosmopolitanum</name>
    <dbReference type="NCBI Taxonomy" id="1131564"/>
    <lineage>
        <taxon>Eukaryota</taxon>
        <taxon>Fungi</taxon>
        <taxon>Dikarya</taxon>
        <taxon>Ascomycota</taxon>
        <taxon>Pezizomycotina</taxon>
        <taxon>Eurotiomycetes</taxon>
        <taxon>Eurotiomycetidae</taxon>
        <taxon>Eurotiales</taxon>
        <taxon>Aspergillaceae</taxon>
        <taxon>Penicillium</taxon>
    </lineage>
</organism>
<feature type="repeat" description="ANK" evidence="1">
    <location>
        <begin position="245"/>
        <end position="277"/>
    </location>
</feature>
<dbReference type="OrthoDB" id="4772757at2759"/>
<evidence type="ECO:0000313" key="2">
    <source>
        <dbReference type="EMBL" id="KAJ5391857.1"/>
    </source>
</evidence>
<dbReference type="AlphaFoldDB" id="A0A9W9VYP0"/>
<dbReference type="Gene3D" id="1.25.40.20">
    <property type="entry name" value="Ankyrin repeat-containing domain"/>
    <property type="match status" value="1"/>
</dbReference>
<dbReference type="Pfam" id="PF12796">
    <property type="entry name" value="Ank_2"/>
    <property type="match status" value="1"/>
</dbReference>
<dbReference type="InterPro" id="IPR052801">
    <property type="entry name" value="Ankyrin-EF-hand"/>
</dbReference>
<evidence type="ECO:0000313" key="3">
    <source>
        <dbReference type="Proteomes" id="UP001147747"/>
    </source>
</evidence>
<dbReference type="InterPro" id="IPR002110">
    <property type="entry name" value="Ankyrin_rpt"/>
</dbReference>
<comment type="caution">
    <text evidence="2">The sequence shown here is derived from an EMBL/GenBank/DDBJ whole genome shotgun (WGS) entry which is preliminary data.</text>
</comment>
<keyword evidence="1" id="KW-0040">ANK repeat</keyword>
<dbReference type="EMBL" id="JAPZBU010000008">
    <property type="protein sequence ID" value="KAJ5391857.1"/>
    <property type="molecule type" value="Genomic_DNA"/>
</dbReference>
<name>A0A9W9VYP0_9EURO</name>
<keyword evidence="3" id="KW-1185">Reference proteome</keyword>
<dbReference type="RefSeq" id="XP_056487535.1">
    <property type="nucleotide sequence ID" value="XM_056631984.1"/>
</dbReference>
<reference evidence="2" key="1">
    <citation type="submission" date="2022-12" db="EMBL/GenBank/DDBJ databases">
        <authorList>
            <person name="Petersen C."/>
        </authorList>
    </citation>
    <scope>NUCLEOTIDE SEQUENCE</scope>
    <source>
        <strain evidence="2">IBT 29677</strain>
    </source>
</reference>
<dbReference type="Proteomes" id="UP001147747">
    <property type="component" value="Unassembled WGS sequence"/>
</dbReference>
<protein>
    <submittedName>
        <fullName evidence="2">Pfs NACHT and ankyrin domain protein</fullName>
    </submittedName>
</protein>
<dbReference type="PANTHER" id="PTHR24127">
    <property type="entry name" value="ANKYRIN REPEAT AND EF-HAND DOMAIN-CONTAINING PROTEIN 1"/>
    <property type="match status" value="1"/>
</dbReference>
<dbReference type="SMART" id="SM00248">
    <property type="entry name" value="ANK"/>
    <property type="match status" value="2"/>
</dbReference>
<reference evidence="2" key="2">
    <citation type="journal article" date="2023" name="IMA Fungus">
        <title>Comparative genomic study of the Penicillium genus elucidates a diverse pangenome and 15 lateral gene transfer events.</title>
        <authorList>
            <person name="Petersen C."/>
            <person name="Sorensen T."/>
            <person name="Nielsen M.R."/>
            <person name="Sondergaard T.E."/>
            <person name="Sorensen J.L."/>
            <person name="Fitzpatrick D.A."/>
            <person name="Frisvad J.C."/>
            <person name="Nielsen K.L."/>
        </authorList>
    </citation>
    <scope>NUCLEOTIDE SEQUENCE</scope>
    <source>
        <strain evidence="2">IBT 29677</strain>
    </source>
</reference>
<feature type="repeat" description="ANK" evidence="1">
    <location>
        <begin position="206"/>
        <end position="238"/>
    </location>
</feature>
<proteinExistence type="predicted"/>
<dbReference type="PROSITE" id="PS50297">
    <property type="entry name" value="ANK_REP_REGION"/>
    <property type="match status" value="2"/>
</dbReference>
<dbReference type="InterPro" id="IPR036770">
    <property type="entry name" value="Ankyrin_rpt-contain_sf"/>
</dbReference>
<sequence>MNQRQGCLDQSWTKSSYFIPVDLSLSFSNVTAQLTQRRNFTNKSLSHNLLKRIQSKVRDRADRILAQYYHKAAIEKVLISLLQNLNRTYQRMVTSIPADIKKDTIRLLQFLVYSKISLKLAEAKEVIATQIKNDSQGINIKRQLFCKTNVLDYCPSLTEHAVLAQEYEDIAQITGSELYYTYFIRLIAPAQDIISKGADVNTQGGYFSNALQAASSRGYQEIIKLLLNQGADINTQSDINTQGGHFGNALQASISKGYQKIVKLLLEQGADINTQGSFFGDAL</sequence>